<dbReference type="AlphaFoldDB" id="A0A934NNV1"/>
<feature type="domain" description="PE" evidence="1">
    <location>
        <begin position="12"/>
        <end position="91"/>
    </location>
</feature>
<accession>A0A934NNV1</accession>
<dbReference type="EMBL" id="JAEMNV010000002">
    <property type="protein sequence ID" value="MBJ8338585.1"/>
    <property type="molecule type" value="Genomic_DNA"/>
</dbReference>
<protein>
    <submittedName>
        <fullName evidence="2">PE family protein</fullName>
    </submittedName>
</protein>
<dbReference type="RefSeq" id="WP_199703256.1">
    <property type="nucleotide sequence ID" value="NZ_JAEMNV010000002.1"/>
</dbReference>
<proteinExistence type="predicted"/>
<name>A0A934NNV1_9NOCA</name>
<comment type="caution">
    <text evidence="2">The sequence shown here is derived from an EMBL/GenBank/DDBJ whole genome shotgun (WGS) entry which is preliminary data.</text>
</comment>
<dbReference type="Pfam" id="PF00934">
    <property type="entry name" value="PE"/>
    <property type="match status" value="1"/>
</dbReference>
<evidence type="ECO:0000313" key="3">
    <source>
        <dbReference type="Proteomes" id="UP000655868"/>
    </source>
</evidence>
<evidence type="ECO:0000259" key="1">
    <source>
        <dbReference type="Pfam" id="PF00934"/>
    </source>
</evidence>
<keyword evidence="3" id="KW-1185">Reference proteome</keyword>
<dbReference type="Gene3D" id="1.10.287.850">
    <property type="entry name" value="HP0062-like domain"/>
    <property type="match status" value="1"/>
</dbReference>
<evidence type="ECO:0000313" key="2">
    <source>
        <dbReference type="EMBL" id="MBJ8338585.1"/>
    </source>
</evidence>
<sequence>MTGIDFDSAATLKSAQRLDAMADNLEEGLRNNKDALDVLPAGTDEVSVRAAGSFNEVAASFVTAMSDGVLELRKLAAVLRTQTHGLNKAEDDSAAALGPRV</sequence>
<dbReference type="InterPro" id="IPR000084">
    <property type="entry name" value="PE-PGRS_N"/>
</dbReference>
<dbReference type="Proteomes" id="UP000655868">
    <property type="component" value="Unassembled WGS sequence"/>
</dbReference>
<organism evidence="2 3">
    <name type="scientific">Antrihabitans stalagmiti</name>
    <dbReference type="NCBI Taxonomy" id="2799499"/>
    <lineage>
        <taxon>Bacteria</taxon>
        <taxon>Bacillati</taxon>
        <taxon>Actinomycetota</taxon>
        <taxon>Actinomycetes</taxon>
        <taxon>Mycobacteriales</taxon>
        <taxon>Nocardiaceae</taxon>
        <taxon>Antrihabitans</taxon>
    </lineage>
</organism>
<reference evidence="2" key="1">
    <citation type="submission" date="2020-12" db="EMBL/GenBank/DDBJ databases">
        <title>Antrihabitans popcorni sp. nov. and Antrihabitans auranticaus sp. nov., isolated from a larva cave.</title>
        <authorList>
            <person name="Lee S.D."/>
            <person name="Kim I.S."/>
        </authorList>
    </citation>
    <scope>NUCLEOTIDE SEQUENCE</scope>
    <source>
        <strain evidence="2">YC3-6</strain>
    </source>
</reference>
<gene>
    <name evidence="2" type="ORF">JGU71_06790</name>
</gene>